<dbReference type="InterPro" id="IPR011234">
    <property type="entry name" value="Fumarylacetoacetase-like_C"/>
</dbReference>
<name>A0A921MG07_9MICO</name>
<accession>A0A921MG07</accession>
<comment type="caution">
    <text evidence="3">The sequence shown here is derived from an EMBL/GenBank/DDBJ whole genome shotgun (WGS) entry which is preliminary data.</text>
</comment>
<gene>
    <name evidence="3" type="ORF">K8V08_10040</name>
</gene>
<reference evidence="3" key="1">
    <citation type="journal article" date="2021" name="PeerJ">
        <title>Extensive microbial diversity within the chicken gut microbiome revealed by metagenomics and culture.</title>
        <authorList>
            <person name="Gilroy R."/>
            <person name="Ravi A."/>
            <person name="Getino M."/>
            <person name="Pursley I."/>
            <person name="Horton D.L."/>
            <person name="Alikhan N.F."/>
            <person name="Baker D."/>
            <person name="Gharbi K."/>
            <person name="Hall N."/>
            <person name="Watson M."/>
            <person name="Adriaenssens E.M."/>
            <person name="Foster-Nyarko E."/>
            <person name="Jarju S."/>
            <person name="Secka A."/>
            <person name="Antonio M."/>
            <person name="Oren A."/>
            <person name="Chaudhuri R.R."/>
            <person name="La Ragione R."/>
            <person name="Hildebrand F."/>
            <person name="Pallen M.J."/>
        </authorList>
    </citation>
    <scope>NUCLEOTIDE SEQUENCE</scope>
    <source>
        <strain evidence="3">ChiGjej5B5-7349</strain>
    </source>
</reference>
<evidence type="ECO:0000259" key="2">
    <source>
        <dbReference type="Pfam" id="PF01557"/>
    </source>
</evidence>
<keyword evidence="1" id="KW-0456">Lyase</keyword>
<sequence length="273" mass="28697">MAVERGLSDGQVALCVEELLEAARSGEPIAPARVRRPEMTIADSYAVQRLWRERREADGGEVVGFKIGLTSVAMQKAFGLDEPDYGVIFADQVLESGVTAAAATWNRARVEVELSFILDHALVPGAGSGPDGALTGADVLAATHSVVPSLEILDCHVREEGMTVIDTIADNAALGAVVRGDREFDPASFDLSWVGAKLRINGEIVETGVSGAVLGHPADSAAWLANRFAEQGETIPAGSLLLSGSFTRPLPVAAGDTVVAEYQGMGEVRVQFT</sequence>
<feature type="domain" description="Fumarylacetoacetase-like C-terminal" evidence="2">
    <location>
        <begin position="191"/>
        <end position="271"/>
    </location>
</feature>
<organism evidence="3 4">
    <name type="scientific">Brevibacterium senegalense</name>
    <dbReference type="NCBI Taxonomy" id="1033736"/>
    <lineage>
        <taxon>Bacteria</taxon>
        <taxon>Bacillati</taxon>
        <taxon>Actinomycetota</taxon>
        <taxon>Actinomycetes</taxon>
        <taxon>Micrococcales</taxon>
        <taxon>Brevibacteriaceae</taxon>
        <taxon>Brevibacterium</taxon>
    </lineage>
</organism>
<evidence type="ECO:0000313" key="3">
    <source>
        <dbReference type="EMBL" id="HJG80736.1"/>
    </source>
</evidence>
<evidence type="ECO:0000256" key="1">
    <source>
        <dbReference type="ARBA" id="ARBA00023239"/>
    </source>
</evidence>
<evidence type="ECO:0000313" key="4">
    <source>
        <dbReference type="Proteomes" id="UP000784435"/>
    </source>
</evidence>
<dbReference type="EMBL" id="DYUK01000219">
    <property type="protein sequence ID" value="HJG80736.1"/>
    <property type="molecule type" value="Genomic_DNA"/>
</dbReference>
<dbReference type="Proteomes" id="UP000784435">
    <property type="component" value="Unassembled WGS sequence"/>
</dbReference>
<dbReference type="InterPro" id="IPR036663">
    <property type="entry name" value="Fumarylacetoacetase_C_sf"/>
</dbReference>
<reference evidence="3" key="2">
    <citation type="submission" date="2021-09" db="EMBL/GenBank/DDBJ databases">
        <authorList>
            <person name="Gilroy R."/>
        </authorList>
    </citation>
    <scope>NUCLEOTIDE SEQUENCE</scope>
    <source>
        <strain evidence="3">ChiGjej5B5-7349</strain>
    </source>
</reference>
<proteinExistence type="predicted"/>
<protein>
    <submittedName>
        <fullName evidence="3">2-oxo-hepta-3-ene-1,7-dioate hydratase</fullName>
    </submittedName>
</protein>
<dbReference type="GO" id="GO:0005737">
    <property type="term" value="C:cytoplasm"/>
    <property type="evidence" value="ECO:0007669"/>
    <property type="project" value="TreeGrafter"/>
</dbReference>
<dbReference type="Gene3D" id="3.90.850.10">
    <property type="entry name" value="Fumarylacetoacetase-like, C-terminal domain"/>
    <property type="match status" value="1"/>
</dbReference>
<dbReference type="AlphaFoldDB" id="A0A921MG07"/>
<dbReference type="GO" id="GO:0008684">
    <property type="term" value="F:2-oxopent-4-enoate hydratase activity"/>
    <property type="evidence" value="ECO:0007669"/>
    <property type="project" value="TreeGrafter"/>
</dbReference>
<dbReference type="InterPro" id="IPR050772">
    <property type="entry name" value="Hydratase-Decarb/MhpD_sf"/>
</dbReference>
<dbReference type="PANTHER" id="PTHR30143:SF0">
    <property type="entry name" value="2-KETO-4-PENTENOATE HYDRATASE"/>
    <property type="match status" value="1"/>
</dbReference>
<dbReference type="PANTHER" id="PTHR30143">
    <property type="entry name" value="ACID HYDRATASE"/>
    <property type="match status" value="1"/>
</dbReference>
<dbReference type="Pfam" id="PF01557">
    <property type="entry name" value="FAA_hydrolase"/>
    <property type="match status" value="1"/>
</dbReference>
<dbReference type="SUPFAM" id="SSF56529">
    <property type="entry name" value="FAH"/>
    <property type="match status" value="1"/>
</dbReference>